<dbReference type="Proteomes" id="UP000017831">
    <property type="component" value="Unassembled WGS sequence"/>
</dbReference>
<dbReference type="EMBL" id="AQHY01000028">
    <property type="protein sequence ID" value="EOA54173.1"/>
    <property type="molecule type" value="Genomic_DNA"/>
</dbReference>
<feature type="domain" description="RagB/SusD" evidence="6">
    <location>
        <begin position="302"/>
        <end position="637"/>
    </location>
</feature>
<dbReference type="eggNOG" id="COG0457">
    <property type="taxonomic scope" value="Bacteria"/>
</dbReference>
<protein>
    <recommendedName>
        <fullName evidence="6">RagB/SusD domain-containing protein</fullName>
    </recommendedName>
</protein>
<dbReference type="SUPFAM" id="SSF48452">
    <property type="entry name" value="TPR-like"/>
    <property type="match status" value="1"/>
</dbReference>
<evidence type="ECO:0000256" key="3">
    <source>
        <dbReference type="ARBA" id="ARBA00022729"/>
    </source>
</evidence>
<organism evidence="7 8">
    <name type="scientific">Phocaeicola massiliensis B84634 = Timone 84634 = DSM 17679 = JCM 13223</name>
    <dbReference type="NCBI Taxonomy" id="1121098"/>
    <lineage>
        <taxon>Bacteria</taxon>
        <taxon>Pseudomonadati</taxon>
        <taxon>Bacteroidota</taxon>
        <taxon>Bacteroidia</taxon>
        <taxon>Bacteroidales</taxon>
        <taxon>Bacteroidaceae</taxon>
        <taxon>Phocaeicola</taxon>
    </lineage>
</organism>
<dbReference type="HOGENOM" id="CLU_015553_0_1_10"/>
<dbReference type="STRING" id="1121098.HMPREF1534_02652"/>
<dbReference type="PATRIC" id="fig|1121098.3.peg.2686"/>
<proteinExistence type="inferred from homology"/>
<dbReference type="InterPro" id="IPR011990">
    <property type="entry name" value="TPR-like_helical_dom_sf"/>
</dbReference>
<dbReference type="Pfam" id="PF07980">
    <property type="entry name" value="SusD_RagB"/>
    <property type="match status" value="1"/>
</dbReference>
<dbReference type="GO" id="GO:0009279">
    <property type="term" value="C:cell outer membrane"/>
    <property type="evidence" value="ECO:0007669"/>
    <property type="project" value="UniProtKB-SubCell"/>
</dbReference>
<comment type="subcellular location">
    <subcellularLocation>
        <location evidence="1">Cell outer membrane</location>
    </subcellularLocation>
</comment>
<name>U6RG28_9BACT</name>
<evidence type="ECO:0000256" key="5">
    <source>
        <dbReference type="ARBA" id="ARBA00023237"/>
    </source>
</evidence>
<reference evidence="7 8" key="1">
    <citation type="submission" date="2013-04" db="EMBL/GenBank/DDBJ databases">
        <title>The Genome Sequence of Bacteroides massiliensis DSM 17679.</title>
        <authorList>
            <consortium name="The Broad Institute Genomics Platform"/>
            <person name="Earl A."/>
            <person name="Ward D."/>
            <person name="Feldgarden M."/>
            <person name="Gevers D."/>
            <person name="Martens E."/>
            <person name="Fenner L."/>
            <person name="Roux V."/>
            <person name="Mallet M.N."/>
            <person name="Raoult D."/>
            <person name="Walker B."/>
            <person name="Young S."/>
            <person name="Zeng Q."/>
            <person name="Gargeya S."/>
            <person name="Fitzgerald M."/>
            <person name="Haas B."/>
            <person name="Abouelleil A."/>
            <person name="Allen A.W."/>
            <person name="Alvarado L."/>
            <person name="Arachchi H.M."/>
            <person name="Berlin A.M."/>
            <person name="Chapman S.B."/>
            <person name="Gainer-Dewar J."/>
            <person name="Goldberg J."/>
            <person name="Griggs A."/>
            <person name="Gujja S."/>
            <person name="Hansen M."/>
            <person name="Howarth C."/>
            <person name="Imamovic A."/>
            <person name="Ireland A."/>
            <person name="Larimer J."/>
            <person name="McCowan C."/>
            <person name="Murphy C."/>
            <person name="Pearson M."/>
            <person name="Poon T.W."/>
            <person name="Priest M."/>
            <person name="Roberts A."/>
            <person name="Saif S."/>
            <person name="Shea T."/>
            <person name="Sisk P."/>
            <person name="Sykes S."/>
            <person name="Wortman J."/>
            <person name="Nusbaum C."/>
            <person name="Birren B."/>
        </authorList>
    </citation>
    <scope>NUCLEOTIDE SEQUENCE [LARGE SCALE GENOMIC DNA]</scope>
    <source>
        <strain evidence="8">B84634 / Timone 84634 / DSM 17679 / JCM 13223</strain>
    </source>
</reference>
<gene>
    <name evidence="7" type="ORF">HMPREF1534_02652</name>
</gene>
<evidence type="ECO:0000256" key="1">
    <source>
        <dbReference type="ARBA" id="ARBA00004442"/>
    </source>
</evidence>
<dbReference type="Gene3D" id="1.25.40.390">
    <property type="match status" value="1"/>
</dbReference>
<comment type="similarity">
    <text evidence="2">Belongs to the SusD family.</text>
</comment>
<evidence type="ECO:0000256" key="4">
    <source>
        <dbReference type="ARBA" id="ARBA00023136"/>
    </source>
</evidence>
<dbReference type="InterPro" id="IPR012944">
    <property type="entry name" value="SusD_RagB_dom"/>
</dbReference>
<keyword evidence="5" id="KW-0998">Cell outer membrane</keyword>
<evidence type="ECO:0000256" key="2">
    <source>
        <dbReference type="ARBA" id="ARBA00006275"/>
    </source>
</evidence>
<keyword evidence="8" id="KW-1185">Reference proteome</keyword>
<accession>U6RG28</accession>
<dbReference type="RefSeq" id="WP_005941946.1">
    <property type="nucleotide sequence ID" value="NZ_KB890322.1"/>
</dbReference>
<evidence type="ECO:0000259" key="6">
    <source>
        <dbReference type="Pfam" id="PF07980"/>
    </source>
</evidence>
<evidence type="ECO:0000313" key="8">
    <source>
        <dbReference type="Proteomes" id="UP000017831"/>
    </source>
</evidence>
<evidence type="ECO:0000313" key="7">
    <source>
        <dbReference type="EMBL" id="EOA54173.1"/>
    </source>
</evidence>
<dbReference type="GeneID" id="60061440"/>
<comment type="caution">
    <text evidence="7">The sequence shown here is derived from an EMBL/GenBank/DDBJ whole genome shotgun (WGS) entry which is preliminary data.</text>
</comment>
<dbReference type="OrthoDB" id="1031584at2"/>
<sequence length="644" mass="74611">MKMKKYILALGLVSMLIGCNDDFMERYPLDNVTDENFWKTESDLKLYLNKLYPAYIKGHGDGWSQDKYITPLPVTGSPLAYGDFYSDNCVRTGSEPKELAGLNKIPTGAGSGGWSWTNLRTINFFLQRYQRSELPAYKLEQYAGEAYFFKALDYYKKVLFFGDVPWLTRDLNVDSEELYAPRNSRAEVMDSLLMCINKSVAGLPQKGKEESGRLNKDMANFLKARICLFEGTYRKYHKELNLDGTKFLQECVTACKELLGKYSLYTDNSGESYWKMFTAYDFSNNKEVILGRTYIENEFGHAFQRYYDQNNSNRQSMGATRGFIDEYLCIDGRPIYVGGSEGNYEENPNFEGYGMWRELENRDPRLTQTICRPGEHVTIYEGGIVSLDENGINYPKINYNTNGSTVTGYRVIKHWMGDMEEQDRTTNGIQAAIEFRYGELLLMYAEAKYELEGTLSQADVDMTINALRERAGFDFVKYPTSKLVVGQEPADPRLDKIYAEKLDYPVSPLLREIRRERRVELAMENHRYEDLMRWKAGKLLTVPLRGMRMTDEMLELYSGKYEQKDPSKPGAERFSATKATVDKDIFLDEDGFIICYPKSPYKYTIKGTLPWEDYRYLWPIPREEITMNPQLEQNPGWEEAENDK</sequence>
<keyword evidence="4" id="KW-0472">Membrane</keyword>
<keyword evidence="3" id="KW-0732">Signal</keyword>
<dbReference type="PROSITE" id="PS51257">
    <property type="entry name" value="PROKAR_LIPOPROTEIN"/>
    <property type="match status" value="1"/>
</dbReference>
<dbReference type="AlphaFoldDB" id="U6RG28"/>